<feature type="domain" description="CCHC-type" evidence="6">
    <location>
        <begin position="419"/>
        <end position="434"/>
    </location>
</feature>
<keyword evidence="4" id="KW-0808">Transferase</keyword>
<dbReference type="PROSITE" id="PS51270">
    <property type="entry name" value="ZF_CTCHY"/>
    <property type="match status" value="1"/>
</dbReference>
<feature type="domain" description="CTCHY-type" evidence="7">
    <location>
        <begin position="348"/>
        <end position="409"/>
    </location>
</feature>
<keyword evidence="5" id="KW-0479">Metal-binding</keyword>
<organism evidence="8 9">
    <name type="scientific">Megalurothrips usitatus</name>
    <name type="common">bean blossom thrips</name>
    <dbReference type="NCBI Taxonomy" id="439358"/>
    <lineage>
        <taxon>Eukaryota</taxon>
        <taxon>Metazoa</taxon>
        <taxon>Ecdysozoa</taxon>
        <taxon>Arthropoda</taxon>
        <taxon>Hexapoda</taxon>
        <taxon>Insecta</taxon>
        <taxon>Pterygota</taxon>
        <taxon>Neoptera</taxon>
        <taxon>Paraneoptera</taxon>
        <taxon>Thysanoptera</taxon>
        <taxon>Terebrantia</taxon>
        <taxon>Thripoidea</taxon>
        <taxon>Thripidae</taxon>
        <taxon>Megalurothrips</taxon>
    </lineage>
</organism>
<keyword evidence="3" id="KW-0489">Methyltransferase</keyword>
<dbReference type="AlphaFoldDB" id="A0AAV7XHG9"/>
<dbReference type="InterPro" id="IPR039846">
    <property type="entry name" value="ZCCHC4"/>
</dbReference>
<dbReference type="GO" id="GO:0008988">
    <property type="term" value="F:rRNA (adenine-N6-)-methyltransferase activity"/>
    <property type="evidence" value="ECO:0007669"/>
    <property type="project" value="InterPro"/>
</dbReference>
<dbReference type="SMART" id="SM00343">
    <property type="entry name" value="ZnF_C2HC"/>
    <property type="match status" value="1"/>
</dbReference>
<keyword evidence="9" id="KW-1185">Reference proteome</keyword>
<dbReference type="EMBL" id="JAPTSV010000008">
    <property type="protein sequence ID" value="KAJ1525178.1"/>
    <property type="molecule type" value="Genomic_DNA"/>
</dbReference>
<keyword evidence="5" id="KW-0863">Zinc-finger</keyword>
<dbReference type="InterPro" id="IPR017921">
    <property type="entry name" value="Znf_CTCHY"/>
</dbReference>
<evidence type="ECO:0000259" key="6">
    <source>
        <dbReference type="PROSITE" id="PS50158"/>
    </source>
</evidence>
<dbReference type="PROSITE" id="PS50216">
    <property type="entry name" value="DHHC"/>
    <property type="match status" value="1"/>
</dbReference>
<dbReference type="PROSITE" id="PS50158">
    <property type="entry name" value="ZF_CCHC"/>
    <property type="match status" value="1"/>
</dbReference>
<dbReference type="InterPro" id="IPR001878">
    <property type="entry name" value="Znf_CCHC"/>
</dbReference>
<dbReference type="PANTHER" id="PTHR13493">
    <property type="entry name" value="ZINC FINGER CCHC DOMAIN-CONTAINING"/>
    <property type="match status" value="1"/>
</dbReference>
<evidence type="ECO:0000256" key="3">
    <source>
        <dbReference type="ARBA" id="ARBA00022603"/>
    </source>
</evidence>
<proteinExistence type="predicted"/>
<dbReference type="GO" id="GO:0005730">
    <property type="term" value="C:nucleolus"/>
    <property type="evidence" value="ECO:0007669"/>
    <property type="project" value="TreeGrafter"/>
</dbReference>
<reference evidence="8" key="1">
    <citation type="submission" date="2022-12" db="EMBL/GenBank/DDBJ databases">
        <title>Chromosome-level genome assembly of the bean flower thrips Megalurothrips usitatus.</title>
        <authorList>
            <person name="Ma L."/>
            <person name="Liu Q."/>
            <person name="Li H."/>
            <person name="Cai W."/>
        </authorList>
    </citation>
    <scope>NUCLEOTIDE SEQUENCE</scope>
    <source>
        <strain evidence="8">Cailab_2022a</strain>
    </source>
</reference>
<dbReference type="Pfam" id="PF10237">
    <property type="entry name" value="N6-adenineMlase"/>
    <property type="match status" value="1"/>
</dbReference>
<evidence type="ECO:0000256" key="2">
    <source>
        <dbReference type="ARBA" id="ARBA00022490"/>
    </source>
</evidence>
<evidence type="ECO:0000259" key="7">
    <source>
        <dbReference type="PROSITE" id="PS51270"/>
    </source>
</evidence>
<dbReference type="Proteomes" id="UP001075354">
    <property type="component" value="Chromosome 8"/>
</dbReference>
<dbReference type="GO" id="GO:0003676">
    <property type="term" value="F:nucleic acid binding"/>
    <property type="evidence" value="ECO:0007669"/>
    <property type="project" value="InterPro"/>
</dbReference>
<comment type="subcellular location">
    <subcellularLocation>
        <location evidence="1">Cytoplasm</location>
    </subcellularLocation>
</comment>
<protein>
    <recommendedName>
        <fullName evidence="10">Zinc finger CCHC domain-containing protein 4</fullName>
    </recommendedName>
</protein>
<dbReference type="PANTHER" id="PTHR13493:SF3">
    <property type="entry name" value="RRNA N6-ADENOSINE-METHYLTRANSFERASE ZCCHC4"/>
    <property type="match status" value="1"/>
</dbReference>
<keyword evidence="2" id="KW-0963">Cytoplasm</keyword>
<evidence type="ECO:0000313" key="8">
    <source>
        <dbReference type="EMBL" id="KAJ1525178.1"/>
    </source>
</evidence>
<comment type="caution">
    <text evidence="8">The sequence shown here is derived from an EMBL/GenBank/DDBJ whole genome shotgun (WGS) entry which is preliminary data.</text>
</comment>
<dbReference type="GO" id="GO:0008270">
    <property type="term" value="F:zinc ion binding"/>
    <property type="evidence" value="ECO:0007669"/>
    <property type="project" value="UniProtKB-KW"/>
</dbReference>
<sequence>MELSKGVEVILDNLENNPSCPHGPTIIFKRLVDGAEQKFYACSACRDRKDCNFFHNYEDEWTSKKKDSWDMRSKQLLPKIDRDQLIDRFQKVYQLPAADRGYCHTCDSLLLPEERVDHASHDLTKAVTNHQLSHPSEILKPLESAKKEAQYLFARKSTQAIVEMLRSAGIRNVVCVGAPRIHECIRNAYSSDMCSILLDFDHRYHQFYDGSEFAWFNAFNCHWFWGEIGKSATLEFLQKSDCKQLALVTDPPFGGRVEPLAYTFQRIDGFHKELHPNRENPLSLMWIFPYFMEPMILDSCSGMSMLDYKVDYDNHPLFQQGQRGRKYGSPVRIFTNIPLSKLPLPKDEGYRFCDFCEKWVSTENKHCFKCSNCTSKDGRTYVHCDKCARCVKPTWQHCKQCKRCCLPDHKCGEFKPSNCFACHKPGHKKNDCPSRKTLEVQLFARREKKS</sequence>
<evidence type="ECO:0000256" key="4">
    <source>
        <dbReference type="ARBA" id="ARBA00022679"/>
    </source>
</evidence>
<dbReference type="InterPro" id="IPR041370">
    <property type="entry name" value="Mlase_EEF1AKMT1/ZCCHC4"/>
</dbReference>
<accession>A0AAV7XHG9</accession>
<evidence type="ECO:0000256" key="1">
    <source>
        <dbReference type="ARBA" id="ARBA00004496"/>
    </source>
</evidence>
<keyword evidence="5" id="KW-0862">Zinc</keyword>
<evidence type="ECO:0000313" key="9">
    <source>
        <dbReference type="Proteomes" id="UP001075354"/>
    </source>
</evidence>
<dbReference type="GO" id="GO:0005737">
    <property type="term" value="C:cytoplasm"/>
    <property type="evidence" value="ECO:0007669"/>
    <property type="project" value="UniProtKB-SubCell"/>
</dbReference>
<name>A0AAV7XHG9_9NEOP</name>
<gene>
    <name evidence="8" type="ORF">ONE63_010010</name>
</gene>
<evidence type="ECO:0008006" key="10">
    <source>
        <dbReference type="Google" id="ProtNLM"/>
    </source>
</evidence>
<evidence type="ECO:0000256" key="5">
    <source>
        <dbReference type="PROSITE-ProRule" id="PRU00047"/>
    </source>
</evidence>